<dbReference type="RefSeq" id="WP_272138716.1">
    <property type="nucleotide sequence ID" value="NZ_JAQLOI010000003.1"/>
</dbReference>
<comment type="caution">
    <text evidence="4">The sequence shown here is derived from an EMBL/GenBank/DDBJ whole genome shotgun (WGS) entry which is preliminary data.</text>
</comment>
<dbReference type="InterPro" id="IPR025650">
    <property type="entry name" value="Alkyl-DHAP_Synthase"/>
</dbReference>
<dbReference type="InterPro" id="IPR016171">
    <property type="entry name" value="Vanillyl_alc_oxidase_C-sub2"/>
</dbReference>
<evidence type="ECO:0000313" key="4">
    <source>
        <dbReference type="EMBL" id="MDB1125217.1"/>
    </source>
</evidence>
<dbReference type="InterPro" id="IPR004113">
    <property type="entry name" value="FAD-bd_oxidored_4_C"/>
</dbReference>
<reference evidence="4 5" key="1">
    <citation type="submission" date="2023-01" db="EMBL/GenBank/DDBJ databases">
        <title>Vibrio sp. KJ40-1 sp.nov, isolated from marine algae.</title>
        <authorList>
            <person name="Butt M."/>
            <person name="Kim J.M.J."/>
            <person name="Jeon C.O.C."/>
        </authorList>
    </citation>
    <scope>NUCLEOTIDE SEQUENCE [LARGE SCALE GENOMIC DNA]</scope>
    <source>
        <strain evidence="4 5">KJ40-1</strain>
    </source>
</reference>
<keyword evidence="1" id="KW-0285">Flavoprotein</keyword>
<dbReference type="SUPFAM" id="SSF55103">
    <property type="entry name" value="FAD-linked oxidases, C-terminal domain"/>
    <property type="match status" value="1"/>
</dbReference>
<evidence type="ECO:0000256" key="1">
    <source>
        <dbReference type="ARBA" id="ARBA00022630"/>
    </source>
</evidence>
<name>A0ABT4YUF8_9VIBR</name>
<evidence type="ECO:0000256" key="2">
    <source>
        <dbReference type="ARBA" id="ARBA00022827"/>
    </source>
</evidence>
<proteinExistence type="predicted"/>
<accession>A0ABT4YUF8</accession>
<protein>
    <submittedName>
        <fullName evidence="4">FAD-linked oxidase C-terminal domain-containing protein</fullName>
    </submittedName>
</protein>
<feature type="domain" description="FAD-binding oxidoreductase/transferase type 4 C-terminal" evidence="3">
    <location>
        <begin position="16"/>
        <end position="81"/>
    </location>
</feature>
<dbReference type="InterPro" id="IPR016164">
    <property type="entry name" value="FAD-linked_Oxase-like_C"/>
</dbReference>
<gene>
    <name evidence="4" type="ORF">PGX00_16835</name>
</gene>
<organism evidence="4 5">
    <name type="scientific">Vibrio algarum</name>
    <dbReference type="NCBI Taxonomy" id="3020714"/>
    <lineage>
        <taxon>Bacteria</taxon>
        <taxon>Pseudomonadati</taxon>
        <taxon>Pseudomonadota</taxon>
        <taxon>Gammaproteobacteria</taxon>
        <taxon>Vibrionales</taxon>
        <taxon>Vibrionaceae</taxon>
        <taxon>Vibrio</taxon>
    </lineage>
</organism>
<evidence type="ECO:0000313" key="5">
    <source>
        <dbReference type="Proteomes" id="UP001210678"/>
    </source>
</evidence>
<dbReference type="PANTHER" id="PTHR46568">
    <property type="entry name" value="ALKYLDIHYDROXYACETONEPHOSPHATE SYNTHASE, PEROXISOMAL"/>
    <property type="match status" value="1"/>
</dbReference>
<dbReference type="Proteomes" id="UP001210678">
    <property type="component" value="Unassembled WGS sequence"/>
</dbReference>
<keyword evidence="5" id="KW-1185">Reference proteome</keyword>
<dbReference type="Pfam" id="PF02913">
    <property type="entry name" value="FAD-oxidase_C"/>
    <property type="match status" value="1"/>
</dbReference>
<dbReference type="Gene3D" id="1.10.45.10">
    <property type="entry name" value="Vanillyl-alcohol Oxidase, Chain A, domain 4"/>
    <property type="match status" value="1"/>
</dbReference>
<keyword evidence="2" id="KW-0274">FAD</keyword>
<dbReference type="EMBL" id="JAQLOI010000003">
    <property type="protein sequence ID" value="MDB1125217.1"/>
    <property type="molecule type" value="Genomic_DNA"/>
</dbReference>
<sequence>MYFVYDYKVKDCAPEDELMTYHQAIHTIIIEETLKAGGSIGHHHGIGKYRADWTLEEHTSAYYMLEGLKKQFDPNGIMNYGTIFPVPGYPR</sequence>
<dbReference type="PANTHER" id="PTHR46568:SF1">
    <property type="entry name" value="ALKYLDIHYDROXYACETONEPHOSPHATE SYNTHASE, PEROXISOMAL"/>
    <property type="match status" value="1"/>
</dbReference>
<evidence type="ECO:0000259" key="3">
    <source>
        <dbReference type="Pfam" id="PF02913"/>
    </source>
</evidence>